<keyword evidence="2" id="KW-1185">Reference proteome</keyword>
<reference evidence="1" key="1">
    <citation type="submission" date="2021-03" db="EMBL/GenBank/DDBJ databases">
        <title>Genomic Encyclopedia of Type Strains, Phase IV (KMG-IV): sequencing the most valuable type-strain genomes for metagenomic binning, comparative biology and taxonomic classification.</title>
        <authorList>
            <person name="Goeker M."/>
        </authorList>
    </citation>
    <scope>NUCLEOTIDE SEQUENCE</scope>
    <source>
        <strain evidence="1">DSM 18131</strain>
    </source>
</reference>
<comment type="caution">
    <text evidence="1">The sequence shown here is derived from an EMBL/GenBank/DDBJ whole genome shotgun (WGS) entry which is preliminary data.</text>
</comment>
<sequence length="30" mass="3238">MYLVYLDPDGAGPGARGLEQIIRCEAQSIT</sequence>
<dbReference type="EMBL" id="JAGGJR010000002">
    <property type="protein sequence ID" value="MBP1871514.1"/>
    <property type="molecule type" value="Genomic_DNA"/>
</dbReference>
<evidence type="ECO:0000313" key="1">
    <source>
        <dbReference type="EMBL" id="MBP1871514.1"/>
    </source>
</evidence>
<protein>
    <submittedName>
        <fullName evidence="1">Uncharacterized protein</fullName>
    </submittedName>
</protein>
<gene>
    <name evidence="1" type="ORF">J2Z19_001226</name>
</gene>
<organism evidence="1 2">
    <name type="scientific">Ensifer adhaerens</name>
    <name type="common">Sinorhizobium morelense</name>
    <dbReference type="NCBI Taxonomy" id="106592"/>
    <lineage>
        <taxon>Bacteria</taxon>
        <taxon>Pseudomonadati</taxon>
        <taxon>Pseudomonadota</taxon>
        <taxon>Alphaproteobacteria</taxon>
        <taxon>Hyphomicrobiales</taxon>
        <taxon>Rhizobiaceae</taxon>
        <taxon>Sinorhizobium/Ensifer group</taxon>
        <taxon>Ensifer</taxon>
    </lineage>
</organism>
<name>A0ACC5SSY0_ENSAD</name>
<evidence type="ECO:0000313" key="2">
    <source>
        <dbReference type="Proteomes" id="UP000823773"/>
    </source>
</evidence>
<proteinExistence type="predicted"/>
<dbReference type="Proteomes" id="UP000823773">
    <property type="component" value="Unassembled WGS sequence"/>
</dbReference>
<accession>A0ACC5SSY0</accession>